<dbReference type="PROSITE" id="PS51375">
    <property type="entry name" value="PPR"/>
    <property type="match status" value="3"/>
</dbReference>
<evidence type="ECO:0008006" key="5">
    <source>
        <dbReference type="Google" id="ProtNLM"/>
    </source>
</evidence>
<dbReference type="EMBL" id="JACGCM010000932">
    <property type="protein sequence ID" value="KAF6164365.1"/>
    <property type="molecule type" value="Genomic_DNA"/>
</dbReference>
<proteinExistence type="predicted"/>
<dbReference type="OrthoDB" id="185373at2759"/>
<sequence>MGLSSNVFVGSSILDLYTKLSLIEDARRAFEDTHKPNVVSYTTLICGYLKNERFEDALKLFLEMPERNVVSWNAMIGGYSQMGHNEEAVNMFIGMKREGFPPNQSTFPCVFTAAANIANLGMGKTFHASALKVLENFDVYVGNSLISFYAKCGNMEDGLTVFERLWERNIVSWNAIICGYAQNGRAKEALYYFERMQDSGLKPNSVTLLSVLLACTHTGLVDEGHLYFNMARTQNPKIVKPEHYACMVDLYARSGRFKEAERFIQELPFEPGVGFWKALLGGCQIHSNTELAELAAEKIWNLDPEDVSSYVMLSNANSVAKKWQNVSVIRNEMKEKGMKRVPGCSWIEIKGKVNVFVNKDDRHDQIDEIYMTLGSCLEHLREIPVS</sequence>
<evidence type="ECO:0000313" key="3">
    <source>
        <dbReference type="EMBL" id="KAF6164365.1"/>
    </source>
</evidence>
<dbReference type="Gene3D" id="1.25.40.10">
    <property type="entry name" value="Tetratricopeptide repeat domain"/>
    <property type="match status" value="3"/>
</dbReference>
<organism evidence="3 4">
    <name type="scientific">Kingdonia uniflora</name>
    <dbReference type="NCBI Taxonomy" id="39325"/>
    <lineage>
        <taxon>Eukaryota</taxon>
        <taxon>Viridiplantae</taxon>
        <taxon>Streptophyta</taxon>
        <taxon>Embryophyta</taxon>
        <taxon>Tracheophyta</taxon>
        <taxon>Spermatophyta</taxon>
        <taxon>Magnoliopsida</taxon>
        <taxon>Ranunculales</taxon>
        <taxon>Circaeasteraceae</taxon>
        <taxon>Kingdonia</taxon>
    </lineage>
</organism>
<keyword evidence="1" id="KW-0677">Repeat</keyword>
<dbReference type="InterPro" id="IPR046960">
    <property type="entry name" value="PPR_At4g14850-like_plant"/>
</dbReference>
<dbReference type="Pfam" id="PF01535">
    <property type="entry name" value="PPR"/>
    <property type="match status" value="1"/>
</dbReference>
<dbReference type="Proteomes" id="UP000541444">
    <property type="component" value="Unassembled WGS sequence"/>
</dbReference>
<feature type="repeat" description="PPR" evidence="2">
    <location>
        <begin position="169"/>
        <end position="203"/>
    </location>
</feature>
<dbReference type="InterPro" id="IPR046848">
    <property type="entry name" value="E_motif"/>
</dbReference>
<accession>A0A7J7NB41</accession>
<evidence type="ECO:0000313" key="4">
    <source>
        <dbReference type="Proteomes" id="UP000541444"/>
    </source>
</evidence>
<name>A0A7J7NB41_9MAGN</name>
<dbReference type="Pfam" id="PF12854">
    <property type="entry name" value="PPR_1"/>
    <property type="match status" value="1"/>
</dbReference>
<feature type="repeat" description="PPR" evidence="2">
    <location>
        <begin position="68"/>
        <end position="102"/>
    </location>
</feature>
<dbReference type="Pfam" id="PF13041">
    <property type="entry name" value="PPR_2"/>
    <property type="match status" value="2"/>
</dbReference>
<reference evidence="3 4" key="1">
    <citation type="journal article" date="2020" name="IScience">
        <title>Genome Sequencing of the Endangered Kingdonia uniflora (Circaeasteraceae, Ranunculales) Reveals Potential Mechanisms of Evolutionary Specialization.</title>
        <authorList>
            <person name="Sun Y."/>
            <person name="Deng T."/>
            <person name="Zhang A."/>
            <person name="Moore M.J."/>
            <person name="Landis J.B."/>
            <person name="Lin N."/>
            <person name="Zhang H."/>
            <person name="Zhang X."/>
            <person name="Huang J."/>
            <person name="Zhang X."/>
            <person name="Sun H."/>
            <person name="Wang H."/>
        </authorList>
    </citation>
    <scope>NUCLEOTIDE SEQUENCE [LARGE SCALE GENOMIC DNA]</scope>
    <source>
        <strain evidence="3">TB1705</strain>
        <tissue evidence="3">Leaf</tissue>
    </source>
</reference>
<dbReference type="FunFam" id="1.25.40.10:FF:000719">
    <property type="entry name" value="Pentatricopeptide repeat-containing protein mitochondrial"/>
    <property type="match status" value="1"/>
</dbReference>
<dbReference type="NCBIfam" id="TIGR00756">
    <property type="entry name" value="PPR"/>
    <property type="match status" value="4"/>
</dbReference>
<evidence type="ECO:0000256" key="1">
    <source>
        <dbReference type="ARBA" id="ARBA00022737"/>
    </source>
</evidence>
<dbReference type="GO" id="GO:0003723">
    <property type="term" value="F:RNA binding"/>
    <property type="evidence" value="ECO:0007669"/>
    <property type="project" value="InterPro"/>
</dbReference>
<dbReference type="PANTHER" id="PTHR47926:SF357">
    <property type="entry name" value="PENTATRICOPEPTIDE REPEAT-CONTAINING PROTEIN"/>
    <property type="match status" value="1"/>
</dbReference>
<dbReference type="FunFam" id="1.25.40.10:FF:000144">
    <property type="entry name" value="Pentatricopeptide repeat-containing protein, mitochondrial"/>
    <property type="match status" value="1"/>
</dbReference>
<comment type="caution">
    <text evidence="3">The sequence shown here is derived from an EMBL/GenBank/DDBJ whole genome shotgun (WGS) entry which is preliminary data.</text>
</comment>
<evidence type="ECO:0000256" key="2">
    <source>
        <dbReference type="PROSITE-ProRule" id="PRU00708"/>
    </source>
</evidence>
<protein>
    <recommendedName>
        <fullName evidence="5">Pentatricopeptide repeat-containing protein</fullName>
    </recommendedName>
</protein>
<feature type="repeat" description="PPR" evidence="2">
    <location>
        <begin position="37"/>
        <end position="67"/>
    </location>
</feature>
<gene>
    <name evidence="3" type="ORF">GIB67_037522</name>
</gene>
<dbReference type="PANTHER" id="PTHR47926">
    <property type="entry name" value="PENTATRICOPEPTIDE REPEAT-CONTAINING PROTEIN"/>
    <property type="match status" value="1"/>
</dbReference>
<dbReference type="AlphaFoldDB" id="A0A7J7NB41"/>
<dbReference type="Pfam" id="PF20431">
    <property type="entry name" value="E_motif"/>
    <property type="match status" value="1"/>
</dbReference>
<dbReference type="InterPro" id="IPR002885">
    <property type="entry name" value="PPR_rpt"/>
</dbReference>
<dbReference type="InterPro" id="IPR011990">
    <property type="entry name" value="TPR-like_helical_dom_sf"/>
</dbReference>
<keyword evidence="4" id="KW-1185">Reference proteome</keyword>
<dbReference type="GO" id="GO:0009451">
    <property type="term" value="P:RNA modification"/>
    <property type="evidence" value="ECO:0007669"/>
    <property type="project" value="InterPro"/>
</dbReference>
<dbReference type="SUPFAM" id="SSF48452">
    <property type="entry name" value="TPR-like"/>
    <property type="match status" value="2"/>
</dbReference>